<proteinExistence type="predicted"/>
<evidence type="ECO:0000313" key="3">
    <source>
        <dbReference type="EMBL" id="QJA95060.1"/>
    </source>
</evidence>
<organism evidence="3">
    <name type="scientific">viral metagenome</name>
    <dbReference type="NCBI Taxonomy" id="1070528"/>
    <lineage>
        <taxon>unclassified sequences</taxon>
        <taxon>metagenomes</taxon>
        <taxon>organismal metagenomes</taxon>
    </lineage>
</organism>
<reference evidence="3" key="1">
    <citation type="submission" date="2020-03" db="EMBL/GenBank/DDBJ databases">
        <title>The deep terrestrial virosphere.</title>
        <authorList>
            <person name="Holmfeldt K."/>
            <person name="Nilsson E."/>
            <person name="Simone D."/>
            <person name="Lopez-Fernandez M."/>
            <person name="Wu X."/>
            <person name="de Brujin I."/>
            <person name="Lundin D."/>
            <person name="Andersson A."/>
            <person name="Bertilsson S."/>
            <person name="Dopson M."/>
        </authorList>
    </citation>
    <scope>NUCLEOTIDE SEQUENCE</scope>
    <source>
        <strain evidence="3">MM415B03670</strain>
    </source>
</reference>
<evidence type="ECO:0000256" key="1">
    <source>
        <dbReference type="SAM" id="Coils"/>
    </source>
</evidence>
<dbReference type="EMBL" id="MT143282">
    <property type="protein sequence ID" value="QJA95060.1"/>
    <property type="molecule type" value="Genomic_DNA"/>
</dbReference>
<feature type="region of interest" description="Disordered" evidence="2">
    <location>
        <begin position="163"/>
        <end position="188"/>
    </location>
</feature>
<feature type="coiled-coil region" evidence="1">
    <location>
        <begin position="25"/>
        <end position="98"/>
    </location>
</feature>
<protein>
    <submittedName>
        <fullName evidence="3">Uncharacterized protein</fullName>
    </submittedName>
</protein>
<name>A0A6M3LJL6_9ZZZZ</name>
<sequence length="217" mass="25195">MAKLITQDEDGNDVEVEIDYTPEQIEELKTKAEESTAKIDEFTKKIEEKEAELEKLRSKDLNFSKYREKTEEEKKKWEEGLKGDVKEVYDELKVLKEERITEKTKRFDSAKKAVLSSLAGDNEDLKKSIENRAADFVGEAQTEEEMEKRFRQAYVLIKEESPKPNPLYEMKPGGSFGDPTDTPPDFVKTERGKQTYEALFGRPPMTHEEIKKNNPFM</sequence>
<dbReference type="AlphaFoldDB" id="A0A6M3LJL6"/>
<accession>A0A6M3LJL6</accession>
<gene>
    <name evidence="3" type="ORF">MM415B03670_0008</name>
</gene>
<evidence type="ECO:0000256" key="2">
    <source>
        <dbReference type="SAM" id="MobiDB-lite"/>
    </source>
</evidence>
<keyword evidence="1" id="KW-0175">Coiled coil</keyword>